<dbReference type="RefSeq" id="WP_058313670.1">
    <property type="nucleotide sequence ID" value="NZ_CYTO01000004.1"/>
</dbReference>
<dbReference type="EMBL" id="CYUE01000002">
    <property type="protein sequence ID" value="CUK24685.1"/>
    <property type="molecule type" value="Genomic_DNA"/>
</dbReference>
<dbReference type="InterPro" id="IPR036844">
    <property type="entry name" value="Hint_dom_sf"/>
</dbReference>
<dbReference type="Pfam" id="PF13403">
    <property type="entry name" value="Hint_2"/>
    <property type="match status" value="1"/>
</dbReference>
<sequence>MSWVALADNSSQSLSDLSASALHERGTLMLETLVAPGSKPQTIAGLELRGASVCDLSIQAMPGGGIHFLLRAENEIIHAALSHDAEDQSSLLRISYSWDMPNGRGQLVIERPGTNKLYLREIERPLPITARAIEALMQPRGGRHLCEDLVFIAVSDQVEPIGPMPGICPKTPVQTPEGMKPIGTLKRGDLVTSLNGDAIPVLQVLRKTVPARGSFQPIRLRAPYFGLTQDVVLTPEARLVVGGTQVEYLFGSDSVLVPVKHLTSAASARYEDGHKLVTYVQLLLPDHEPILAGGTAIESMNIGRIRRKKELLKSTLLGQFDPYTLPEHSKTAFPVLKSYEAVTLAQLRAA</sequence>
<evidence type="ECO:0000313" key="2">
    <source>
        <dbReference type="EMBL" id="CUK24685.1"/>
    </source>
</evidence>
<dbReference type="STRING" id="1715691.TA5113_00231"/>
<keyword evidence="3" id="KW-1185">Reference proteome</keyword>
<dbReference type="AlphaFoldDB" id="A0A0P1IMA4"/>
<dbReference type="Proteomes" id="UP000051184">
    <property type="component" value="Unassembled WGS sequence"/>
</dbReference>
<dbReference type="InterPro" id="IPR028992">
    <property type="entry name" value="Hedgehog/Intein_dom"/>
</dbReference>
<dbReference type="OrthoDB" id="6305173at2"/>
<protein>
    <recommendedName>
        <fullName evidence="1">Hedgehog/Intein (Hint) domain-containing protein</fullName>
    </recommendedName>
</protein>
<dbReference type="SUPFAM" id="SSF51294">
    <property type="entry name" value="Hedgehog/intein (Hint) domain"/>
    <property type="match status" value="1"/>
</dbReference>
<reference evidence="3" key="1">
    <citation type="submission" date="2015-09" db="EMBL/GenBank/DDBJ databases">
        <authorList>
            <person name="Rodrigo-Torres Lidia"/>
            <person name="Arahal R.David."/>
        </authorList>
    </citation>
    <scope>NUCLEOTIDE SEQUENCE [LARGE SCALE GENOMIC DNA]</scope>
    <source>
        <strain evidence="3">CECT 5114</strain>
    </source>
</reference>
<name>A0A0P1IMA4_9RHOB</name>
<accession>A0A0P1IMA4</accession>
<proteinExistence type="predicted"/>
<gene>
    <name evidence="2" type="ORF">TA5114_00471</name>
</gene>
<evidence type="ECO:0000313" key="3">
    <source>
        <dbReference type="Proteomes" id="UP000051184"/>
    </source>
</evidence>
<organism evidence="2 3">
    <name type="scientific">Cognatishimia activa</name>
    <dbReference type="NCBI Taxonomy" id="1715691"/>
    <lineage>
        <taxon>Bacteria</taxon>
        <taxon>Pseudomonadati</taxon>
        <taxon>Pseudomonadota</taxon>
        <taxon>Alphaproteobacteria</taxon>
        <taxon>Rhodobacterales</taxon>
        <taxon>Paracoccaceae</taxon>
        <taxon>Cognatishimia</taxon>
    </lineage>
</organism>
<feature type="domain" description="Hedgehog/Intein (Hint)" evidence="1">
    <location>
        <begin position="168"/>
        <end position="303"/>
    </location>
</feature>
<evidence type="ECO:0000259" key="1">
    <source>
        <dbReference type="Pfam" id="PF13403"/>
    </source>
</evidence>